<sequence>MLKLSFLNVFFSIFLVPLMMQCEDGRGGPCDTYTRYTIEDNLCELLPGKIKYDQGETVNFKFAVKSKLSMSGKQVDIYEETKLNSGLLLVNLSELFKGNTVIFLKGDKVDDTRFKPVYNNATDSYELEISIKLNRVGIYSFESMATFRDLGENDFNCALINVTTNIKDNNLDDGRTEFSVD</sequence>
<dbReference type="EMBL" id="FUZE01000015">
    <property type="protein sequence ID" value="SKB93415.1"/>
    <property type="molecule type" value="Genomic_DNA"/>
</dbReference>
<protein>
    <submittedName>
        <fullName evidence="1">Uncharacterized protein</fullName>
    </submittedName>
</protein>
<reference evidence="1 2" key="1">
    <citation type="submission" date="2017-02" db="EMBL/GenBank/DDBJ databases">
        <authorList>
            <person name="Varghese N."/>
            <person name="Submissions S."/>
        </authorList>
    </citation>
    <scope>NUCLEOTIDE SEQUENCE [LARGE SCALE GENOMIC DNA]</scope>
    <source>
        <strain evidence="1 2">DSM 16775</strain>
    </source>
</reference>
<organism evidence="1 2">
    <name type="scientific">Chryseobacterium balustinum</name>
    <dbReference type="NCBI Taxonomy" id="246"/>
    <lineage>
        <taxon>Bacteria</taxon>
        <taxon>Pseudomonadati</taxon>
        <taxon>Bacteroidota</taxon>
        <taxon>Flavobacteriia</taxon>
        <taxon>Flavobacteriales</taxon>
        <taxon>Weeksellaceae</taxon>
        <taxon>Chryseobacterium group</taxon>
        <taxon>Chryseobacterium</taxon>
    </lineage>
</organism>
<evidence type="ECO:0000313" key="2">
    <source>
        <dbReference type="Proteomes" id="UP000190669"/>
    </source>
</evidence>
<dbReference type="RefSeq" id="WP_123873363.1">
    <property type="nucleotide sequence ID" value="NZ_CP033935.1"/>
</dbReference>
<comment type="caution">
    <text evidence="1">The sequence shown here is derived from an EMBL/GenBank/DDBJ whole genome shotgun (WGS) entry which is preliminary data.</text>
</comment>
<evidence type="ECO:0000313" key="1">
    <source>
        <dbReference type="EMBL" id="SKB93415.1"/>
    </source>
</evidence>
<keyword evidence="2" id="KW-1185">Reference proteome</keyword>
<gene>
    <name evidence="1" type="ORF">SAMN05421800_1154</name>
</gene>
<proteinExistence type="predicted"/>
<accession>A0ABY1LBA3</accession>
<name>A0ABY1LBA3_9FLAO</name>
<dbReference type="Proteomes" id="UP000190669">
    <property type="component" value="Unassembled WGS sequence"/>
</dbReference>